<dbReference type="Pfam" id="PF00156">
    <property type="entry name" value="Pribosyltran"/>
    <property type="match status" value="1"/>
</dbReference>
<dbReference type="SUPFAM" id="SSF46785">
    <property type="entry name" value="Winged helix' DNA-binding domain"/>
    <property type="match status" value="1"/>
</dbReference>
<dbReference type="InterPro" id="IPR000836">
    <property type="entry name" value="PRTase_dom"/>
</dbReference>
<evidence type="ECO:0000256" key="2">
    <source>
        <dbReference type="ARBA" id="ARBA00023015"/>
    </source>
</evidence>
<keyword evidence="3" id="KW-0238">DNA-binding</keyword>
<evidence type="ECO:0000256" key="4">
    <source>
        <dbReference type="ARBA" id="ARBA00023163"/>
    </source>
</evidence>
<sequence length="282" mass="30666">MEKMKRAERMVAITQLLMANPNILTPLTFFAERFGTAKSTISEDLMAVKGSLQLSGQGRLETISGAAGGVRYIPEISDKEAAHFLSSLAQRLSEKERILAGGFLYMTDLLYDPAVLRPLGLIFASAFREKEPEVVVTIETKGIPLALVTAEALGLPMVVIRTGNKVTEGSSVSINYVSGSSRRIQTMSLSRRALDPRRKVLVIDDFMKAGGTALGIKNLMHEFEADVIGIGVLVETQITSEAKLVDGYLSLLKLRELDLNCGKSTIVPDDLLFAKILGNYST</sequence>
<dbReference type="GO" id="GO:0045892">
    <property type="term" value="P:negative regulation of DNA-templated transcription"/>
    <property type="evidence" value="ECO:0007669"/>
    <property type="project" value="InterPro"/>
</dbReference>
<dbReference type="Gene3D" id="3.40.50.2020">
    <property type="match status" value="1"/>
</dbReference>
<dbReference type="CDD" id="cd06223">
    <property type="entry name" value="PRTases_typeI"/>
    <property type="match status" value="1"/>
</dbReference>
<evidence type="ECO:0000259" key="7">
    <source>
        <dbReference type="Pfam" id="PF09182"/>
    </source>
</evidence>
<evidence type="ECO:0000256" key="1">
    <source>
        <dbReference type="ARBA" id="ARBA00011738"/>
    </source>
</evidence>
<keyword evidence="2" id="KW-0805">Transcription regulation</keyword>
<evidence type="ECO:0000313" key="9">
    <source>
        <dbReference type="Proteomes" id="UP000036356"/>
    </source>
</evidence>
<keyword evidence="9" id="KW-1185">Reference proteome</keyword>
<dbReference type="AlphaFoldDB" id="A0A0J1FUP9"/>
<gene>
    <name evidence="8" type="primary">purR</name>
    <name evidence="8" type="ORF">DEAC_c11240</name>
</gene>
<dbReference type="PANTHER" id="PTHR43864">
    <property type="entry name" value="HYPOXANTHINE/GUANINE PHOSPHORIBOSYLTRANSFERASE"/>
    <property type="match status" value="1"/>
</dbReference>
<dbReference type="SUPFAM" id="SSF53271">
    <property type="entry name" value="PRTase-like"/>
    <property type="match status" value="1"/>
</dbReference>
<protein>
    <submittedName>
        <fullName evidence="8">Pur operon repressor</fullName>
    </submittedName>
</protein>
<organism evidence="8 9">
    <name type="scientific">Desulfosporosinus acididurans</name>
    <dbReference type="NCBI Taxonomy" id="476652"/>
    <lineage>
        <taxon>Bacteria</taxon>
        <taxon>Bacillati</taxon>
        <taxon>Bacillota</taxon>
        <taxon>Clostridia</taxon>
        <taxon>Eubacteriales</taxon>
        <taxon>Desulfitobacteriaceae</taxon>
        <taxon>Desulfosporosinus</taxon>
    </lineage>
</organism>
<dbReference type="InterPro" id="IPR010078">
    <property type="entry name" value="PurR_Bsub"/>
</dbReference>
<dbReference type="NCBIfam" id="TIGR01743">
    <property type="entry name" value="purR_Bsub"/>
    <property type="match status" value="1"/>
</dbReference>
<dbReference type="InterPro" id="IPR036388">
    <property type="entry name" value="WH-like_DNA-bd_sf"/>
</dbReference>
<comment type="similarity">
    <text evidence="5">Belongs to the purine/pyrimidine phosphoribosyltransferase family. PurR subfamily.</text>
</comment>
<proteinExistence type="inferred from homology"/>
<comment type="caution">
    <text evidence="8">The sequence shown here is derived from an EMBL/GenBank/DDBJ whole genome shotgun (WGS) entry which is preliminary data.</text>
</comment>
<dbReference type="GO" id="GO:0045982">
    <property type="term" value="P:negative regulation of purine nucleobase metabolic process"/>
    <property type="evidence" value="ECO:0007669"/>
    <property type="project" value="InterPro"/>
</dbReference>
<evidence type="ECO:0000256" key="5">
    <source>
        <dbReference type="ARBA" id="ARBA00049656"/>
    </source>
</evidence>
<dbReference type="PATRIC" id="fig|476652.3.peg.1148"/>
<dbReference type="InterPro" id="IPR029057">
    <property type="entry name" value="PRTase-like"/>
</dbReference>
<dbReference type="InterPro" id="IPR036390">
    <property type="entry name" value="WH_DNA-bd_sf"/>
</dbReference>
<dbReference type="PANTHER" id="PTHR43864:SF2">
    <property type="entry name" value="PUR OPERON REPRESSOR"/>
    <property type="match status" value="1"/>
</dbReference>
<dbReference type="InterPro" id="IPR050118">
    <property type="entry name" value="Pur/Pyrimidine_PRTase"/>
</dbReference>
<dbReference type="Proteomes" id="UP000036356">
    <property type="component" value="Unassembled WGS sequence"/>
</dbReference>
<dbReference type="EMBL" id="LDZY01000003">
    <property type="protein sequence ID" value="KLU67180.1"/>
    <property type="molecule type" value="Genomic_DNA"/>
</dbReference>
<dbReference type="Pfam" id="PF09182">
    <property type="entry name" value="PuR_N"/>
    <property type="match status" value="1"/>
</dbReference>
<name>A0A0J1FUP9_9FIRM</name>
<dbReference type="Gene3D" id="1.10.10.10">
    <property type="entry name" value="Winged helix-like DNA-binding domain superfamily/Winged helix DNA-binding domain"/>
    <property type="match status" value="1"/>
</dbReference>
<comment type="subunit">
    <text evidence="1">Homodimer.</text>
</comment>
<dbReference type="STRING" id="476652.DEAC_c11240"/>
<reference evidence="8 9" key="1">
    <citation type="submission" date="2015-06" db="EMBL/GenBank/DDBJ databases">
        <title>Draft genome of the moderately acidophilic sulfate reducer Candidatus Desulfosporosinus acididurans strain M1.</title>
        <authorList>
            <person name="Poehlein A."/>
            <person name="Petzsch P."/>
            <person name="Johnson B.D."/>
            <person name="Schloemann M."/>
            <person name="Daniel R."/>
            <person name="Muehling M."/>
        </authorList>
    </citation>
    <scope>NUCLEOTIDE SEQUENCE [LARGE SCALE GENOMIC DNA]</scope>
    <source>
        <strain evidence="8 9">M1</strain>
    </source>
</reference>
<dbReference type="RefSeq" id="WP_047809007.1">
    <property type="nucleotide sequence ID" value="NZ_LDZY01000003.1"/>
</dbReference>
<dbReference type="InterPro" id="IPR015265">
    <property type="entry name" value="PuR_N"/>
</dbReference>
<dbReference type="GO" id="GO:0003677">
    <property type="term" value="F:DNA binding"/>
    <property type="evidence" value="ECO:0007669"/>
    <property type="project" value="UniProtKB-KW"/>
</dbReference>
<accession>A0A0J1FUP9</accession>
<feature type="domain" description="Bacterial purine repressor N-terminal" evidence="7">
    <location>
        <begin position="5"/>
        <end position="74"/>
    </location>
</feature>
<evidence type="ECO:0000313" key="8">
    <source>
        <dbReference type="EMBL" id="KLU67180.1"/>
    </source>
</evidence>
<keyword evidence="4" id="KW-0804">Transcription</keyword>
<feature type="domain" description="Phosphoribosyltransferase" evidence="6">
    <location>
        <begin position="113"/>
        <end position="239"/>
    </location>
</feature>
<evidence type="ECO:0000259" key="6">
    <source>
        <dbReference type="Pfam" id="PF00156"/>
    </source>
</evidence>
<evidence type="ECO:0000256" key="3">
    <source>
        <dbReference type="ARBA" id="ARBA00023125"/>
    </source>
</evidence>